<protein>
    <submittedName>
        <fullName evidence="2">TGF_BETA_2 domain-containing protein</fullName>
    </submittedName>
</protein>
<name>A0A1I7W8S6_HETBA</name>
<keyword evidence="1" id="KW-1185">Reference proteome</keyword>
<accession>A0A1I7W8S6</accession>
<evidence type="ECO:0000313" key="2">
    <source>
        <dbReference type="WBParaSite" id="Hba_01046"/>
    </source>
</evidence>
<evidence type="ECO:0000313" key="1">
    <source>
        <dbReference type="Proteomes" id="UP000095283"/>
    </source>
</evidence>
<organism evidence="1 2">
    <name type="scientific">Heterorhabditis bacteriophora</name>
    <name type="common">Entomopathogenic nematode worm</name>
    <dbReference type="NCBI Taxonomy" id="37862"/>
    <lineage>
        <taxon>Eukaryota</taxon>
        <taxon>Metazoa</taxon>
        <taxon>Ecdysozoa</taxon>
        <taxon>Nematoda</taxon>
        <taxon>Chromadorea</taxon>
        <taxon>Rhabditida</taxon>
        <taxon>Rhabditina</taxon>
        <taxon>Rhabditomorpha</taxon>
        <taxon>Strongyloidea</taxon>
        <taxon>Heterorhabditidae</taxon>
        <taxon>Heterorhabditis</taxon>
    </lineage>
</organism>
<sequence>MLCRILELKKGIPLFAPKWDNNQLMSVLPITTPQLTLIRSGTDILAKINTYELTVVVQSKSTIKSSVQYIFHHYPDVTNAWKDQNKSHVPIKNPCHHRIALSFALRCGSKEVSELHFYYNEAIVIEKCHTSCGGKIFLRGGRHSDVPSSK</sequence>
<dbReference type="Proteomes" id="UP000095283">
    <property type="component" value="Unplaced"/>
</dbReference>
<reference evidence="2" key="1">
    <citation type="submission" date="2016-11" db="UniProtKB">
        <authorList>
            <consortium name="WormBaseParasite"/>
        </authorList>
    </citation>
    <scope>IDENTIFICATION</scope>
</reference>
<proteinExistence type="predicted"/>
<dbReference type="AlphaFoldDB" id="A0A1I7W8S6"/>
<dbReference type="WBParaSite" id="Hba_01046">
    <property type="protein sequence ID" value="Hba_01046"/>
    <property type="gene ID" value="Hba_01046"/>
</dbReference>